<gene>
    <name evidence="1" type="ORF">UO65_3545</name>
</gene>
<evidence type="ECO:0000313" key="2">
    <source>
        <dbReference type="Proteomes" id="UP000019277"/>
    </source>
</evidence>
<dbReference type="AlphaFoldDB" id="W7J4Z2"/>
<dbReference type="STRING" id="909613.UO65_3545"/>
<evidence type="ECO:0000313" key="1">
    <source>
        <dbReference type="EMBL" id="EWC61179.1"/>
    </source>
</evidence>
<proteinExistence type="predicted"/>
<protein>
    <submittedName>
        <fullName evidence="1">TgtA5 cluster protein 2</fullName>
    </submittedName>
</protein>
<comment type="caution">
    <text evidence="1">The sequence shown here is derived from an EMBL/GenBank/DDBJ whole genome shotgun (WGS) entry which is preliminary data.</text>
</comment>
<dbReference type="eggNOG" id="ENOG5030SIW">
    <property type="taxonomic scope" value="Bacteria"/>
</dbReference>
<dbReference type="Proteomes" id="UP000019277">
    <property type="component" value="Unassembled WGS sequence"/>
</dbReference>
<sequence>MLLVLSEGYANVLEGEVRELAGTGDEVVLVGGAGDVEGIHRIRADGSLRSALGGTMTGLNARMASAWLSRCADGRLISPTTKGVWTRWVNRVRIEERHNRVPMTDAQVKSYIGKAVLDHPGSSRTRLHRMLRDSGKACEQKRFAQLFAEMMGEQ</sequence>
<dbReference type="EMBL" id="AYXG01000127">
    <property type="protein sequence ID" value="EWC61179.1"/>
    <property type="molecule type" value="Genomic_DNA"/>
</dbReference>
<accession>W7J4Z2</accession>
<name>W7J4Z2_9PSEU</name>
<keyword evidence="2" id="KW-1185">Reference proteome</keyword>
<reference evidence="1 2" key="1">
    <citation type="journal article" date="2014" name="Genome Announc.">
        <title>Draft Genome Sequence of the Antitrypanosomally Active Sponge-Associated Bacterium Actinokineospora sp. Strain EG49.</title>
        <authorList>
            <person name="Harjes J."/>
            <person name="Ryu T."/>
            <person name="Abdelmohsen U.R."/>
            <person name="Moitinho-Silva L."/>
            <person name="Horn H."/>
            <person name="Ravasi T."/>
            <person name="Hentschel U."/>
        </authorList>
    </citation>
    <scope>NUCLEOTIDE SEQUENCE [LARGE SCALE GENOMIC DNA]</scope>
    <source>
        <strain evidence="1 2">EG49</strain>
    </source>
</reference>
<organism evidence="1 2">
    <name type="scientific">Actinokineospora spheciospongiae</name>
    <dbReference type="NCBI Taxonomy" id="909613"/>
    <lineage>
        <taxon>Bacteria</taxon>
        <taxon>Bacillati</taxon>
        <taxon>Actinomycetota</taxon>
        <taxon>Actinomycetes</taxon>
        <taxon>Pseudonocardiales</taxon>
        <taxon>Pseudonocardiaceae</taxon>
        <taxon>Actinokineospora</taxon>
    </lineage>
</organism>